<dbReference type="Proteomes" id="UP001216674">
    <property type="component" value="Unassembled WGS sequence"/>
</dbReference>
<evidence type="ECO:0000313" key="3">
    <source>
        <dbReference type="EMBL" id="MDF3833408.1"/>
    </source>
</evidence>
<evidence type="ECO:0000256" key="1">
    <source>
        <dbReference type="SAM" id="MobiDB-lite"/>
    </source>
</evidence>
<evidence type="ECO:0000259" key="2">
    <source>
        <dbReference type="Pfam" id="PF09361"/>
    </source>
</evidence>
<gene>
    <name evidence="3" type="ORF">P3W85_10660</name>
</gene>
<proteinExistence type="predicted"/>
<feature type="domain" description="Phasin" evidence="2">
    <location>
        <begin position="20"/>
        <end position="90"/>
    </location>
</feature>
<dbReference type="InterPro" id="IPR018968">
    <property type="entry name" value="Phasin"/>
</dbReference>
<evidence type="ECO:0000313" key="4">
    <source>
        <dbReference type="Proteomes" id="UP001216674"/>
    </source>
</evidence>
<comment type="caution">
    <text evidence="3">The sequence shown here is derived from an EMBL/GenBank/DDBJ whole genome shotgun (WGS) entry which is preliminary data.</text>
</comment>
<dbReference type="EMBL" id="JARJLM010000180">
    <property type="protein sequence ID" value="MDF3833408.1"/>
    <property type="molecule type" value="Genomic_DNA"/>
</dbReference>
<keyword evidence="4" id="KW-1185">Reference proteome</keyword>
<name>A0ABT6ALC5_9BURK</name>
<protein>
    <submittedName>
        <fullName evidence="3">Phasin family protein</fullName>
    </submittedName>
</protein>
<dbReference type="Pfam" id="PF09361">
    <property type="entry name" value="Phasin_2"/>
    <property type="match status" value="1"/>
</dbReference>
<feature type="region of interest" description="Disordered" evidence="1">
    <location>
        <begin position="143"/>
        <end position="165"/>
    </location>
</feature>
<organism evidence="3 4">
    <name type="scientific">Cupriavidus basilensis</name>
    <dbReference type="NCBI Taxonomy" id="68895"/>
    <lineage>
        <taxon>Bacteria</taxon>
        <taxon>Pseudomonadati</taxon>
        <taxon>Pseudomonadota</taxon>
        <taxon>Betaproteobacteria</taxon>
        <taxon>Burkholderiales</taxon>
        <taxon>Burkholderiaceae</taxon>
        <taxon>Cupriavidus</taxon>
    </lineage>
</organism>
<sequence length="165" mass="18031">MADQTNVPLDFLTFNYEVGLRALTLLQESRQRFLEVQLDAIRKDIKTSHEASAQLAKASDFAALATLPAAFLRNAAEQCAETMQAWMSLAIHNQSAMVEQMRETGESWQRCQAATLQQAGNASPLSAPMQDIFEKFRQAAAWTPAGSGADDSTAATTRKRAVHAS</sequence>
<accession>A0ABT6ALC5</accession>
<dbReference type="RefSeq" id="WP_276264762.1">
    <property type="nucleotide sequence ID" value="NZ_JARJLM010000180.1"/>
</dbReference>
<reference evidence="3 4" key="1">
    <citation type="submission" date="2023-03" db="EMBL/GenBank/DDBJ databases">
        <title>Draft assemblies of triclosan tolerant bacteria isolated from returned activated sludge.</title>
        <authorList>
            <person name="Van Hamelsveld S."/>
        </authorList>
    </citation>
    <scope>NUCLEOTIDE SEQUENCE [LARGE SCALE GENOMIC DNA]</scope>
    <source>
        <strain evidence="3 4">GW210010_S58</strain>
    </source>
</reference>